<dbReference type="Proteomes" id="UP000197097">
    <property type="component" value="Unassembled WGS sequence"/>
</dbReference>
<protein>
    <submittedName>
        <fullName evidence="2">Uncharacterized protein</fullName>
    </submittedName>
</protein>
<comment type="caution">
    <text evidence="2">The sequence shown here is derived from an EMBL/GenBank/DDBJ whole genome shotgun (WGS) entry which is preliminary data.</text>
</comment>
<keyword evidence="3" id="KW-1185">Reference proteome</keyword>
<evidence type="ECO:0000313" key="3">
    <source>
        <dbReference type="Proteomes" id="UP000197097"/>
    </source>
</evidence>
<organism evidence="2 3">
    <name type="scientific">Sphingopyxis witflariensis</name>
    <dbReference type="NCBI Taxonomy" id="173675"/>
    <lineage>
        <taxon>Bacteria</taxon>
        <taxon>Pseudomonadati</taxon>
        <taxon>Pseudomonadota</taxon>
        <taxon>Alphaproteobacteria</taxon>
        <taxon>Sphingomonadales</taxon>
        <taxon>Sphingomonadaceae</taxon>
        <taxon>Sphingopyxis</taxon>
    </lineage>
</organism>
<proteinExistence type="predicted"/>
<dbReference type="OrthoDB" id="10007706at2"/>
<evidence type="ECO:0000313" key="2">
    <source>
        <dbReference type="EMBL" id="OWQ98016.1"/>
    </source>
</evidence>
<gene>
    <name evidence="2" type="ORF">CDQ91_10375</name>
</gene>
<evidence type="ECO:0000256" key="1">
    <source>
        <dbReference type="SAM" id="MobiDB-lite"/>
    </source>
</evidence>
<feature type="region of interest" description="Disordered" evidence="1">
    <location>
        <begin position="44"/>
        <end position="84"/>
    </location>
</feature>
<feature type="compositionally biased region" description="Basic and acidic residues" evidence="1">
    <location>
        <begin position="51"/>
        <end position="84"/>
    </location>
</feature>
<dbReference type="AlphaFoldDB" id="A0A246JZQ3"/>
<reference evidence="2 3" key="1">
    <citation type="journal article" date="2002" name="Int. J. Syst. Evol. Microbiol.">
        <title>Sphingopyxis witflariensis sp. nov., isolated from activated sludge.</title>
        <authorList>
            <person name="Kampfer P."/>
            <person name="Witzenberger R."/>
            <person name="Denner E.B."/>
            <person name="Busse H.J."/>
            <person name="Neef A."/>
        </authorList>
    </citation>
    <scope>NUCLEOTIDE SEQUENCE [LARGE SCALE GENOMIC DNA]</scope>
    <source>
        <strain evidence="2 3">DSM 14551</strain>
    </source>
</reference>
<accession>A0A246JZQ3</accession>
<name>A0A246JZQ3_9SPHN</name>
<dbReference type="EMBL" id="NISJ01000004">
    <property type="protein sequence ID" value="OWQ98016.1"/>
    <property type="molecule type" value="Genomic_DNA"/>
</dbReference>
<dbReference type="RefSeq" id="WP_088472631.1">
    <property type="nucleotide sequence ID" value="NZ_NISJ01000004.1"/>
</dbReference>
<sequence length="84" mass="9051">MKAKFIGDQNNPNEIIPDEFEAFGVIFPKGKSVTVPEGLEAKFAGNSHFDTTGDGKEPAKAPKPDPKAKEEPKDEEAPAAEKPE</sequence>